<dbReference type="InterPro" id="IPR035093">
    <property type="entry name" value="RelE/ParE_toxin_dom_sf"/>
</dbReference>
<dbReference type="Proteomes" id="UP000263627">
    <property type="component" value="Plasmid unnamed2"/>
</dbReference>
<keyword evidence="2" id="KW-0614">Plasmid</keyword>
<evidence type="ECO:0000313" key="2">
    <source>
        <dbReference type="EMBL" id="AXZ45792.1"/>
    </source>
</evidence>
<accession>A0AB33GWW8</accession>
<organism evidence="2 3">
    <name type="scientific">Citrobacter freundii</name>
    <dbReference type="NCBI Taxonomy" id="546"/>
    <lineage>
        <taxon>Bacteria</taxon>
        <taxon>Pseudomonadati</taxon>
        <taxon>Pseudomonadota</taxon>
        <taxon>Gammaproteobacteria</taxon>
        <taxon>Enterobacterales</taxon>
        <taxon>Enterobacteriaceae</taxon>
        <taxon>Citrobacter</taxon>
        <taxon>Citrobacter freundii complex</taxon>
    </lineage>
</organism>
<dbReference type="InterPro" id="IPR007712">
    <property type="entry name" value="RelE/ParE_toxin"/>
</dbReference>
<keyword evidence="1" id="KW-1277">Toxin-antitoxin system</keyword>
<dbReference type="Gene3D" id="3.30.2310.20">
    <property type="entry name" value="RelE-like"/>
    <property type="match status" value="1"/>
</dbReference>
<gene>
    <name evidence="2" type="ORF">AM363_01870</name>
</gene>
<reference evidence="2 3" key="1">
    <citation type="submission" date="2018-09" db="EMBL/GenBank/DDBJ databases">
        <title>Whole genome sequencing of Citrobacter freundii AR_0116.</title>
        <authorList>
            <person name="Conlan S."/>
            <person name="Thomas P.J."/>
            <person name="Mullikin J."/>
            <person name="Frank K.M."/>
            <person name="Segre J.A."/>
        </authorList>
    </citation>
    <scope>NUCLEOTIDE SEQUENCE [LARGE SCALE GENOMIC DNA]</scope>
    <source>
        <strain evidence="2 3">AR_0116</strain>
        <plasmid evidence="2 3">unnamed2</plasmid>
    </source>
</reference>
<dbReference type="AlphaFoldDB" id="A0AB33GWW8"/>
<evidence type="ECO:0000256" key="1">
    <source>
        <dbReference type="ARBA" id="ARBA00022649"/>
    </source>
</evidence>
<geneLocation type="plasmid" evidence="2 3">
    <name>unnamed2</name>
</geneLocation>
<evidence type="ECO:0000313" key="3">
    <source>
        <dbReference type="Proteomes" id="UP000263627"/>
    </source>
</evidence>
<name>A0AB33GWW8_CITFR</name>
<dbReference type="EMBL" id="CP032180">
    <property type="protein sequence ID" value="AXZ45792.1"/>
    <property type="molecule type" value="Genomic_DNA"/>
</dbReference>
<sequence>MKEIELTPKAEEDLEAIWDYSFRQFGVVQADAYIGRIAAVFDVLAMHDIGTHRAELGDDICTLPVEPAYDLFCIITFYGYGHSYSQPVSGYGATCTLEMTGEQDSQTI</sequence>
<dbReference type="Pfam" id="PF05016">
    <property type="entry name" value="ParE_toxin"/>
    <property type="match status" value="1"/>
</dbReference>
<protein>
    <submittedName>
        <fullName evidence="2">Type II toxin-antitoxin system RelE/ParE family toxin</fullName>
    </submittedName>
</protein>
<proteinExistence type="predicted"/>